<name>A0A5Q3QC83_9PSEU</name>
<dbReference type="EMBL" id="CP045929">
    <property type="protein sequence ID" value="QGK71500.1"/>
    <property type="molecule type" value="Genomic_DNA"/>
</dbReference>
<feature type="domain" description="Restriction endonuclease type II-like" evidence="1">
    <location>
        <begin position="207"/>
        <end position="295"/>
    </location>
</feature>
<dbReference type="Gene3D" id="3.40.960.10">
    <property type="entry name" value="VSR Endonuclease"/>
    <property type="match status" value="1"/>
</dbReference>
<organism evidence="2 3">
    <name type="scientific">Allosaccharopolyspora coralli</name>
    <dbReference type="NCBI Taxonomy" id="2665642"/>
    <lineage>
        <taxon>Bacteria</taxon>
        <taxon>Bacillati</taxon>
        <taxon>Actinomycetota</taxon>
        <taxon>Actinomycetes</taxon>
        <taxon>Pseudonocardiales</taxon>
        <taxon>Pseudonocardiaceae</taxon>
        <taxon>Allosaccharopolyspora</taxon>
    </lineage>
</organism>
<dbReference type="RefSeq" id="WP_154078075.1">
    <property type="nucleotide sequence ID" value="NZ_CP045929.1"/>
</dbReference>
<dbReference type="SUPFAM" id="SSF52980">
    <property type="entry name" value="Restriction endonuclease-like"/>
    <property type="match status" value="1"/>
</dbReference>
<sequence>MDETARSDWLARRVTPTETRFGLFTRAEALSRGVTDRRLRSGEFGRVLQGVYCPGDKPIDHELRCHAAALVLPPSAVLTGRSAATLHGVPLAKTWDHVEALVSGAKYMNRRKGLRCWSVRSRPAEHRPWHGIRLATPLRTAFDLLARKPLRQAVASCDAMLHACVIQLPDLVRFLAGRSDRGITRARIALQHLDARSESVPESELRLLLNWNGFPVEPQVQVHDEFGFVARVDLALRSRKVAIEYDGAWHGNPAQFARDRIRQQRLERCGWTVVVVTAKDLYGSPDDVVANVHQAARIKA</sequence>
<evidence type="ECO:0000313" key="2">
    <source>
        <dbReference type="EMBL" id="QGK71500.1"/>
    </source>
</evidence>
<dbReference type="KEGG" id="sace:GIY23_20060"/>
<dbReference type="Proteomes" id="UP000371041">
    <property type="component" value="Chromosome"/>
</dbReference>
<dbReference type="Pfam" id="PF18741">
    <property type="entry name" value="MTES_1575"/>
    <property type="match status" value="1"/>
</dbReference>
<dbReference type="InterPro" id="IPR049468">
    <property type="entry name" value="Restrct_endonuc-II-like_dom"/>
</dbReference>
<accession>A0A5Q3QC83</accession>
<evidence type="ECO:0000313" key="3">
    <source>
        <dbReference type="Proteomes" id="UP000371041"/>
    </source>
</evidence>
<evidence type="ECO:0000259" key="1">
    <source>
        <dbReference type="Pfam" id="PF18741"/>
    </source>
</evidence>
<dbReference type="InterPro" id="IPR011335">
    <property type="entry name" value="Restrct_endonuc-II-like"/>
</dbReference>
<reference evidence="3" key="1">
    <citation type="submission" date="2019-11" db="EMBL/GenBank/DDBJ databases">
        <title>The complete genome sequence of Saccharopolyspora sp. E2A.</title>
        <authorList>
            <person name="Zhang G."/>
        </authorList>
    </citation>
    <scope>NUCLEOTIDE SEQUENCE [LARGE SCALE GENOMIC DNA]</scope>
    <source>
        <strain evidence="3">E2A</strain>
    </source>
</reference>
<protein>
    <submittedName>
        <fullName evidence="2">DUF559 domain-containing protein</fullName>
    </submittedName>
</protein>
<proteinExistence type="predicted"/>
<dbReference type="AlphaFoldDB" id="A0A5Q3QC83"/>
<keyword evidence="3" id="KW-1185">Reference proteome</keyword>
<gene>
    <name evidence="2" type="ORF">GIY23_20060</name>
</gene>